<dbReference type="Proteomes" id="UP001519363">
    <property type="component" value="Unassembled WGS sequence"/>
</dbReference>
<keyword evidence="1" id="KW-0732">Signal</keyword>
<name>A0ABS5AJS6_9PSEU</name>
<evidence type="ECO:0000256" key="1">
    <source>
        <dbReference type="SAM" id="SignalP"/>
    </source>
</evidence>
<proteinExistence type="predicted"/>
<feature type="chain" id="PRO_5046621795" evidence="1">
    <location>
        <begin position="28"/>
        <end position="80"/>
    </location>
</feature>
<comment type="caution">
    <text evidence="2">The sequence shown here is derived from an EMBL/GenBank/DDBJ whole genome shotgun (WGS) entry which is preliminary data.</text>
</comment>
<keyword evidence="3" id="KW-1185">Reference proteome</keyword>
<evidence type="ECO:0000313" key="2">
    <source>
        <dbReference type="EMBL" id="MBP2476820.1"/>
    </source>
</evidence>
<organism evidence="2 3">
    <name type="scientific">Crossiella equi</name>
    <dbReference type="NCBI Taxonomy" id="130796"/>
    <lineage>
        <taxon>Bacteria</taxon>
        <taxon>Bacillati</taxon>
        <taxon>Actinomycetota</taxon>
        <taxon>Actinomycetes</taxon>
        <taxon>Pseudonocardiales</taxon>
        <taxon>Pseudonocardiaceae</taxon>
        <taxon>Crossiella</taxon>
    </lineage>
</organism>
<evidence type="ECO:0000313" key="3">
    <source>
        <dbReference type="Proteomes" id="UP001519363"/>
    </source>
</evidence>
<accession>A0ABS5AJS6</accession>
<reference evidence="2 3" key="1">
    <citation type="submission" date="2021-03" db="EMBL/GenBank/DDBJ databases">
        <title>Sequencing the genomes of 1000 actinobacteria strains.</title>
        <authorList>
            <person name="Klenk H.-P."/>
        </authorList>
    </citation>
    <scope>NUCLEOTIDE SEQUENCE [LARGE SCALE GENOMIC DNA]</scope>
    <source>
        <strain evidence="2 3">DSM 44580</strain>
    </source>
</reference>
<dbReference type="RefSeq" id="WP_086784935.1">
    <property type="nucleotide sequence ID" value="NZ_JAGIOO010000001.1"/>
</dbReference>
<protein>
    <submittedName>
        <fullName evidence="2">Uncharacterized protein</fullName>
    </submittedName>
</protein>
<feature type="signal peptide" evidence="1">
    <location>
        <begin position="1"/>
        <end position="27"/>
    </location>
</feature>
<dbReference type="EMBL" id="JAGIOO010000001">
    <property type="protein sequence ID" value="MBP2476820.1"/>
    <property type="molecule type" value="Genomic_DNA"/>
</dbReference>
<sequence>MSRLLTTTLTTLLLTTTTLLTPPQAAADPEDCIRHALTEADAGILAADLACNAPTFLACYRGFRAEYGPQLWAIRACELR</sequence>
<gene>
    <name evidence="2" type="ORF">JOF53_005692</name>
</gene>